<dbReference type="Proteomes" id="UP001172102">
    <property type="component" value="Unassembled WGS sequence"/>
</dbReference>
<organism evidence="2 3">
    <name type="scientific">Lasiosphaeris hirsuta</name>
    <dbReference type="NCBI Taxonomy" id="260670"/>
    <lineage>
        <taxon>Eukaryota</taxon>
        <taxon>Fungi</taxon>
        <taxon>Dikarya</taxon>
        <taxon>Ascomycota</taxon>
        <taxon>Pezizomycotina</taxon>
        <taxon>Sordariomycetes</taxon>
        <taxon>Sordariomycetidae</taxon>
        <taxon>Sordariales</taxon>
        <taxon>Lasiosphaeriaceae</taxon>
        <taxon>Lasiosphaeris</taxon>
    </lineage>
</organism>
<dbReference type="EMBL" id="JAUKUA010000001">
    <property type="protein sequence ID" value="KAK0731567.1"/>
    <property type="molecule type" value="Genomic_DNA"/>
</dbReference>
<comment type="caution">
    <text evidence="2">The sequence shown here is derived from an EMBL/GenBank/DDBJ whole genome shotgun (WGS) entry which is preliminary data.</text>
</comment>
<evidence type="ECO:0000256" key="1">
    <source>
        <dbReference type="SAM" id="MobiDB-lite"/>
    </source>
</evidence>
<evidence type="ECO:0000313" key="3">
    <source>
        <dbReference type="Proteomes" id="UP001172102"/>
    </source>
</evidence>
<name>A0AA40BC57_9PEZI</name>
<sequence>MTPALGTDILPKPMSGLSTLSQQGLPSRAHRTRRAGFCPERCPRICPGLEHPDPVAAGAGHNLSKHEETNRQERRRETEYMVHKYRAHRVWQRSPELESKCRRDPSVVFVSLAMLAWSSILQTFLPSPWLDGSFPAPCRLVIPIHLSNLTRSKRDRCKVPSHSRVRPSGRMPPSLHYEQRGCWYYWVGQTQRAYWVRVPYPVCSPRCSLSYSSCT</sequence>
<dbReference type="AlphaFoldDB" id="A0AA40BC57"/>
<gene>
    <name evidence="2" type="ORF">B0H67DRAFT_78893</name>
</gene>
<protein>
    <submittedName>
        <fullName evidence="2">Uncharacterized protein</fullName>
    </submittedName>
</protein>
<feature type="compositionally biased region" description="Basic and acidic residues" evidence="1">
    <location>
        <begin position="64"/>
        <end position="75"/>
    </location>
</feature>
<feature type="compositionally biased region" description="Polar residues" evidence="1">
    <location>
        <begin position="16"/>
        <end position="25"/>
    </location>
</feature>
<evidence type="ECO:0000313" key="2">
    <source>
        <dbReference type="EMBL" id="KAK0731567.1"/>
    </source>
</evidence>
<keyword evidence="3" id="KW-1185">Reference proteome</keyword>
<reference evidence="2" key="1">
    <citation type="submission" date="2023-06" db="EMBL/GenBank/DDBJ databases">
        <title>Genome-scale phylogeny and comparative genomics of the fungal order Sordariales.</title>
        <authorList>
            <consortium name="Lawrence Berkeley National Laboratory"/>
            <person name="Hensen N."/>
            <person name="Bonometti L."/>
            <person name="Westerberg I."/>
            <person name="Brannstrom I.O."/>
            <person name="Guillou S."/>
            <person name="Cros-Aarteil S."/>
            <person name="Calhoun S."/>
            <person name="Haridas S."/>
            <person name="Kuo A."/>
            <person name="Mondo S."/>
            <person name="Pangilinan J."/>
            <person name="Riley R."/>
            <person name="Labutti K."/>
            <person name="Andreopoulos B."/>
            <person name="Lipzen A."/>
            <person name="Chen C."/>
            <person name="Yanf M."/>
            <person name="Daum C."/>
            <person name="Ng V."/>
            <person name="Clum A."/>
            <person name="Steindorff A."/>
            <person name="Ohm R."/>
            <person name="Martin F."/>
            <person name="Silar P."/>
            <person name="Natvig D."/>
            <person name="Lalanne C."/>
            <person name="Gautier V."/>
            <person name="Ament-Velasquez S.L."/>
            <person name="Kruys A."/>
            <person name="Hutchinson M.I."/>
            <person name="Powell A.J."/>
            <person name="Barry K."/>
            <person name="Miller A.N."/>
            <person name="Grigoriev I.V."/>
            <person name="Debuchy R."/>
            <person name="Gladieux P."/>
            <person name="Thoren M.H."/>
            <person name="Johannesson H."/>
        </authorList>
    </citation>
    <scope>NUCLEOTIDE SEQUENCE</scope>
    <source>
        <strain evidence="2">SMH4607-1</strain>
    </source>
</reference>
<proteinExistence type="predicted"/>
<feature type="region of interest" description="Disordered" evidence="1">
    <location>
        <begin position="53"/>
        <end position="75"/>
    </location>
</feature>
<accession>A0AA40BC57</accession>
<feature type="region of interest" description="Disordered" evidence="1">
    <location>
        <begin position="1"/>
        <end position="32"/>
    </location>
</feature>